<reference evidence="1 2" key="1">
    <citation type="submission" date="2016-04" db="EMBL/GenBank/DDBJ databases">
        <authorList>
            <person name="Evans L.H."/>
            <person name="Alamgir A."/>
            <person name="Owens N."/>
            <person name="Weber N.D."/>
            <person name="Virtaneva K."/>
            <person name="Barbian K."/>
            <person name="Babar A."/>
            <person name="Rosenke K."/>
        </authorList>
    </citation>
    <scope>NUCLEOTIDE SEQUENCE [LARGE SCALE GENOMIC DNA]</scope>
    <source>
        <strain evidence="2">S5(T) (JCM 30642 \VKM B-2941)</strain>
    </source>
</reference>
<sequence length="51" mass="5716">MFKIMNCHDEAISNDKFAESITFSERPSIMVVITILVGRNSDNKSLSKLPS</sequence>
<dbReference type="AlphaFoldDB" id="A0A1N5V848"/>
<gene>
    <name evidence="1" type="ORF">CSP5_1265</name>
</gene>
<dbReference type="Proteomes" id="UP000195607">
    <property type="component" value="Chromosome I"/>
</dbReference>
<evidence type="ECO:0000313" key="1">
    <source>
        <dbReference type="EMBL" id="SIM68956.1"/>
    </source>
</evidence>
<protein>
    <submittedName>
        <fullName evidence="1">Uncharacterized protein</fullName>
    </submittedName>
</protein>
<dbReference type="EMBL" id="LT671858">
    <property type="protein sequence ID" value="SIM68956.1"/>
    <property type="molecule type" value="Genomic_DNA"/>
</dbReference>
<name>A0A1N5V848_9ARCH</name>
<proteinExistence type="predicted"/>
<organism evidence="1 2">
    <name type="scientific">Cuniculiplasma divulgatum</name>
    <dbReference type="NCBI Taxonomy" id="1673428"/>
    <lineage>
        <taxon>Archaea</taxon>
        <taxon>Methanobacteriati</taxon>
        <taxon>Thermoplasmatota</taxon>
        <taxon>Thermoplasmata</taxon>
        <taxon>Thermoplasmatales</taxon>
        <taxon>Cuniculiplasmataceae</taxon>
        <taxon>Cuniculiplasma</taxon>
    </lineage>
</organism>
<accession>A0A1N5V848</accession>
<evidence type="ECO:0000313" key="2">
    <source>
        <dbReference type="Proteomes" id="UP000195607"/>
    </source>
</evidence>